<dbReference type="Proteomes" id="UP000887575">
    <property type="component" value="Unassembled WGS sequence"/>
</dbReference>
<feature type="transmembrane region" description="Helical" evidence="2">
    <location>
        <begin position="657"/>
        <end position="678"/>
    </location>
</feature>
<organism evidence="3 4">
    <name type="scientific">Mesorhabditis belari</name>
    <dbReference type="NCBI Taxonomy" id="2138241"/>
    <lineage>
        <taxon>Eukaryota</taxon>
        <taxon>Metazoa</taxon>
        <taxon>Ecdysozoa</taxon>
        <taxon>Nematoda</taxon>
        <taxon>Chromadorea</taxon>
        <taxon>Rhabditida</taxon>
        <taxon>Rhabditina</taxon>
        <taxon>Rhabditomorpha</taxon>
        <taxon>Rhabditoidea</taxon>
        <taxon>Rhabditidae</taxon>
        <taxon>Mesorhabditinae</taxon>
        <taxon>Mesorhabditis</taxon>
    </lineage>
</organism>
<keyword evidence="3" id="KW-1185">Reference proteome</keyword>
<feature type="region of interest" description="Disordered" evidence="1">
    <location>
        <begin position="1"/>
        <end position="21"/>
    </location>
</feature>
<protein>
    <submittedName>
        <fullName evidence="4">Uncharacterized protein</fullName>
    </submittedName>
</protein>
<accession>A0AAF3FJ48</accession>
<evidence type="ECO:0000256" key="1">
    <source>
        <dbReference type="SAM" id="MobiDB-lite"/>
    </source>
</evidence>
<dbReference type="WBParaSite" id="MBELARI_LOCUS6148">
    <property type="protein sequence ID" value="MBELARI_LOCUS6148"/>
    <property type="gene ID" value="MBELARI_LOCUS6148"/>
</dbReference>
<dbReference type="Pfam" id="PF10327">
    <property type="entry name" value="7TM_GPCR_Sri"/>
    <property type="match status" value="1"/>
</dbReference>
<feature type="transmembrane region" description="Helical" evidence="2">
    <location>
        <begin position="619"/>
        <end position="636"/>
    </location>
</feature>
<feature type="transmembrane region" description="Helical" evidence="2">
    <location>
        <begin position="553"/>
        <end position="570"/>
    </location>
</feature>
<name>A0AAF3FJ48_9BILA</name>
<dbReference type="AlphaFoldDB" id="A0AAF3FJ48"/>
<reference evidence="4" key="1">
    <citation type="submission" date="2024-02" db="UniProtKB">
        <authorList>
            <consortium name="WormBaseParasite"/>
        </authorList>
    </citation>
    <scope>IDENTIFICATION</scope>
</reference>
<dbReference type="InterPro" id="IPR019429">
    <property type="entry name" value="7TM_GPCR_serpentine_rcpt_Sri"/>
</dbReference>
<feature type="transmembrane region" description="Helical" evidence="2">
    <location>
        <begin position="591"/>
        <end position="613"/>
    </location>
</feature>
<keyword evidence="2" id="KW-1133">Transmembrane helix</keyword>
<sequence>MSGMSAGIDVVQEASNSQSNSADERVNSAFEAITVHSVDDLCRFLKNHSASALLKVRKLAAAYKQIDFYDEEEVRRVAEGIPGEIVGAVKQMNPKDAGDIAILMSLCHMINEFFGEFELKSEVLNALAAEIAVIIDPRQYDTFRWHSSVDEHNDYIDDRKKMIIRCLSNWMRPRMTALLDELSNNVEEIPSQEKMHTLTDYFRKYESMFIGYEPCEYKTPRWKTASAFLERLMRTEHLAHFPRYIHTELAQQVKWMVKMFLFEWTDRRFEMLLTIFTFASIQIYGELDKHEDITQVDCETLEQWAFVIEQGIWYMDQVEAKKEERWLSDEEMIQCLQQMDKGLFYMCDYVVACLDRGVEMKLATRLIILNCYSKFAQHGNVVQIEKKYGKHVTEWMYQNARHLLSSVDDANCQMVVHAAEALLVNATALTDLPTEVCLLLADYVKFDYLECLKGIDIDREGTFYASRELLKRDDWYTVEGLRRVITAALEKMARMSTIQTQQTKSMPSQPPLNEGQGKWFCVRVFELAGSSFCYMFLSSFSRPNPRVSPYCHVFIHVMPSILNALVLWSVRLDRSTQLSYVATHFPNNPQLLSATNWLALPSAISNLTFLLLFWLLDKIVMSLLIGYAAIKTIVVLKASTSSLSKSTIQAQQHYIRALILQCTLILSVYLVPLIVAIICSPRFLGVKSPILKSVMVAIFSEHSTVNVIAMCWTVKPYRNVIKTGFQRVIKRCQDRKVTFITKEPMTTIRISFAQS</sequence>
<evidence type="ECO:0000256" key="2">
    <source>
        <dbReference type="SAM" id="Phobius"/>
    </source>
</evidence>
<keyword evidence="2" id="KW-0812">Transmembrane</keyword>
<evidence type="ECO:0000313" key="4">
    <source>
        <dbReference type="WBParaSite" id="MBELARI_LOCUS6148"/>
    </source>
</evidence>
<evidence type="ECO:0000313" key="3">
    <source>
        <dbReference type="Proteomes" id="UP000887575"/>
    </source>
</evidence>
<proteinExistence type="predicted"/>
<keyword evidence="2" id="KW-0472">Membrane</keyword>